<dbReference type="InterPro" id="IPR011257">
    <property type="entry name" value="DNA_glycosylase"/>
</dbReference>
<evidence type="ECO:0000256" key="1">
    <source>
        <dbReference type="ARBA" id="ARBA00000086"/>
    </source>
</evidence>
<dbReference type="InterPro" id="IPR037046">
    <property type="entry name" value="AlkA_N_sf"/>
</dbReference>
<dbReference type="AlphaFoldDB" id="A0A074LSW8"/>
<dbReference type="Gene3D" id="1.10.1670.10">
    <property type="entry name" value="Helix-hairpin-Helix base-excision DNA repair enzymes (C-terminal)"/>
    <property type="match status" value="1"/>
</dbReference>
<dbReference type="GO" id="GO:0032131">
    <property type="term" value="F:alkylated DNA binding"/>
    <property type="evidence" value="ECO:0007669"/>
    <property type="project" value="TreeGrafter"/>
</dbReference>
<gene>
    <name evidence="8" type="ORF">EL26_09235</name>
</gene>
<dbReference type="GO" id="GO:0043916">
    <property type="term" value="F:DNA-7-methylguanine glycosylase activity"/>
    <property type="evidence" value="ECO:0007669"/>
    <property type="project" value="TreeGrafter"/>
</dbReference>
<dbReference type="Proteomes" id="UP000027931">
    <property type="component" value="Unassembled WGS sequence"/>
</dbReference>
<comment type="caution">
    <text evidence="8">The sequence shown here is derived from an EMBL/GenBank/DDBJ whole genome shotgun (WGS) entry which is preliminary data.</text>
</comment>
<evidence type="ECO:0000313" key="8">
    <source>
        <dbReference type="EMBL" id="KEO83585.1"/>
    </source>
</evidence>
<dbReference type="GO" id="GO:0008725">
    <property type="term" value="F:DNA-3-methyladenine glycosylase activity"/>
    <property type="evidence" value="ECO:0007669"/>
    <property type="project" value="TreeGrafter"/>
</dbReference>
<evidence type="ECO:0000256" key="5">
    <source>
        <dbReference type="ARBA" id="ARBA00022801"/>
    </source>
</evidence>
<dbReference type="Gene3D" id="3.30.310.20">
    <property type="entry name" value="DNA-3-methyladenine glycosylase AlkA, N-terminal domain"/>
    <property type="match status" value="1"/>
</dbReference>
<accession>A0A074LSW8</accession>
<reference evidence="8" key="1">
    <citation type="journal article" date="2013" name="Int. J. Syst. Evol. Microbiol.">
        <title>Tumebacillus flagellatus sp. nov., an alpha-amylase/pullulanase-producing bacterium isolated from cassava wastewater.</title>
        <authorList>
            <person name="Wang Q."/>
            <person name="Xie N."/>
            <person name="Qin Y."/>
            <person name="Shen N."/>
            <person name="Zhu J."/>
            <person name="Mi H."/>
            <person name="Huang R."/>
        </authorList>
    </citation>
    <scope>NUCLEOTIDE SEQUENCE [LARGE SCALE GENOMIC DNA]</scope>
    <source>
        <strain evidence="8">GST4</strain>
    </source>
</reference>
<dbReference type="Pfam" id="PF07934">
    <property type="entry name" value="OGG_N"/>
    <property type="match status" value="1"/>
</dbReference>
<keyword evidence="4" id="KW-0227">DNA damage</keyword>
<dbReference type="FunFam" id="1.10.340.30:FF:000004">
    <property type="entry name" value="DNA-3-methyladenine glycosylase II"/>
    <property type="match status" value="1"/>
</dbReference>
<dbReference type="EC" id="3.2.2.21" evidence="3"/>
<dbReference type="GO" id="GO:0032993">
    <property type="term" value="C:protein-DNA complex"/>
    <property type="evidence" value="ECO:0007669"/>
    <property type="project" value="TreeGrafter"/>
</dbReference>
<dbReference type="CDD" id="cd00056">
    <property type="entry name" value="ENDO3c"/>
    <property type="match status" value="1"/>
</dbReference>
<dbReference type="SUPFAM" id="SSF48150">
    <property type="entry name" value="DNA-glycosylase"/>
    <property type="match status" value="1"/>
</dbReference>
<reference evidence="8" key="2">
    <citation type="submission" date="2014-04" db="EMBL/GenBank/DDBJ databases">
        <authorList>
            <person name="Wang Q.-Y."/>
            <person name="Xie N.-Z."/>
            <person name="Qin Y."/>
            <person name="Shen N.-K."/>
            <person name="Zhu J."/>
            <person name="Mi H.-Z."/>
            <person name="Huang R.-B."/>
        </authorList>
    </citation>
    <scope>NUCLEOTIDE SEQUENCE</scope>
    <source>
        <strain evidence="8">GST4</strain>
    </source>
</reference>
<dbReference type="GO" id="GO:0006307">
    <property type="term" value="P:DNA alkylation repair"/>
    <property type="evidence" value="ECO:0007669"/>
    <property type="project" value="TreeGrafter"/>
</dbReference>
<dbReference type="GO" id="GO:0005737">
    <property type="term" value="C:cytoplasm"/>
    <property type="evidence" value="ECO:0007669"/>
    <property type="project" value="TreeGrafter"/>
</dbReference>
<feature type="domain" description="HhH-GPD" evidence="7">
    <location>
        <begin position="140"/>
        <end position="305"/>
    </location>
</feature>
<dbReference type="InterPro" id="IPR023170">
    <property type="entry name" value="HhH_base_excis_C"/>
</dbReference>
<dbReference type="InterPro" id="IPR003265">
    <property type="entry name" value="HhH-GPD_domain"/>
</dbReference>
<keyword evidence="5" id="KW-0378">Hydrolase</keyword>
<dbReference type="Pfam" id="PF00730">
    <property type="entry name" value="HhH-GPD"/>
    <property type="match status" value="1"/>
</dbReference>
<proteinExistence type="inferred from homology"/>
<dbReference type="Gene3D" id="1.10.340.30">
    <property type="entry name" value="Hypothetical protein, domain 2"/>
    <property type="match status" value="1"/>
</dbReference>
<dbReference type="eggNOG" id="COG0122">
    <property type="taxonomic scope" value="Bacteria"/>
</dbReference>
<evidence type="ECO:0000256" key="2">
    <source>
        <dbReference type="ARBA" id="ARBA00010817"/>
    </source>
</evidence>
<dbReference type="PANTHER" id="PTHR43003">
    <property type="entry name" value="DNA-3-METHYLADENINE GLYCOSYLASE"/>
    <property type="match status" value="1"/>
</dbReference>
<dbReference type="GO" id="GO:0006285">
    <property type="term" value="P:base-excision repair, AP site formation"/>
    <property type="evidence" value="ECO:0007669"/>
    <property type="project" value="TreeGrafter"/>
</dbReference>
<comment type="catalytic activity">
    <reaction evidence="1">
        <text>Hydrolysis of alkylated DNA, releasing 3-methyladenine, 3-methylguanine, 7-methylguanine and 7-methyladenine.</text>
        <dbReference type="EC" id="3.2.2.21"/>
    </reaction>
</comment>
<evidence type="ECO:0000256" key="3">
    <source>
        <dbReference type="ARBA" id="ARBA00012000"/>
    </source>
</evidence>
<dbReference type="PANTHER" id="PTHR43003:SF12">
    <property type="entry name" value="DNA-3-METHYLADENINE GLYCOSYLASE"/>
    <property type="match status" value="1"/>
</dbReference>
<evidence type="ECO:0000256" key="4">
    <source>
        <dbReference type="ARBA" id="ARBA00022763"/>
    </source>
</evidence>
<name>A0A074LSW8_9BACL</name>
<dbReference type="SMART" id="SM00478">
    <property type="entry name" value="ENDO3c"/>
    <property type="match status" value="1"/>
</dbReference>
<dbReference type="STRING" id="1157490.EL26_09235"/>
<organism evidence="8 9">
    <name type="scientific">Tumebacillus flagellatus</name>
    <dbReference type="NCBI Taxonomy" id="1157490"/>
    <lineage>
        <taxon>Bacteria</taxon>
        <taxon>Bacillati</taxon>
        <taxon>Bacillota</taxon>
        <taxon>Bacilli</taxon>
        <taxon>Bacillales</taxon>
        <taxon>Alicyclobacillaceae</taxon>
        <taxon>Tumebacillus</taxon>
    </lineage>
</organism>
<evidence type="ECO:0000313" key="9">
    <source>
        <dbReference type="Proteomes" id="UP000027931"/>
    </source>
</evidence>
<keyword evidence="6" id="KW-0234">DNA repair</keyword>
<protein>
    <recommendedName>
        <fullName evidence="3">DNA-3-methyladenine glycosylase II</fullName>
        <ecNumber evidence="3">3.2.2.21</ecNumber>
    </recommendedName>
</protein>
<comment type="similarity">
    <text evidence="2">Belongs to the alkylbase DNA glycosidase AlkA family.</text>
</comment>
<dbReference type="InterPro" id="IPR051912">
    <property type="entry name" value="Alkylbase_DNA_Glycosylase/TA"/>
</dbReference>
<dbReference type="GO" id="GO:0008534">
    <property type="term" value="F:oxidized purine nucleobase lesion DNA N-glycosylase activity"/>
    <property type="evidence" value="ECO:0007669"/>
    <property type="project" value="InterPro"/>
</dbReference>
<sequence length="306" mass="35259">MYADRETHVLLQTPPDFRFSATRAYLTRSANECLFQVEDGKLYTLLKPGDEEAEPVLLEISSADDRELCVRFVDNPPDSSALRLEAAQYVREWFDLGRDLSPFYQLAQNEPLLRDVAQKYVGLRLVGVPDLFEALCWAILGQQINLGFAYTLKRRLVETFGTHRDWEGRRFWLFPPPERLAVVSVEELRDLQITTRKAEYLIGIAQEIADGRLSKSRLLQLGELSDLERELVKLRGIGPWTAHYVIMRCLRHPDAFPLADAGLHNAIKHVQNLPQKPSLDEVLRISERFGSWKAYATFYLWMTLLP</sequence>
<evidence type="ECO:0000256" key="6">
    <source>
        <dbReference type="ARBA" id="ARBA00023204"/>
    </source>
</evidence>
<keyword evidence="9" id="KW-1185">Reference proteome</keyword>
<dbReference type="InterPro" id="IPR012904">
    <property type="entry name" value="OGG_N"/>
</dbReference>
<dbReference type="EMBL" id="JMIR01000010">
    <property type="protein sequence ID" value="KEO83585.1"/>
    <property type="molecule type" value="Genomic_DNA"/>
</dbReference>
<evidence type="ECO:0000259" key="7">
    <source>
        <dbReference type="SMART" id="SM00478"/>
    </source>
</evidence>
<dbReference type="GO" id="GO:0006289">
    <property type="term" value="P:nucleotide-excision repair"/>
    <property type="evidence" value="ECO:0007669"/>
    <property type="project" value="InterPro"/>
</dbReference>